<dbReference type="Proteomes" id="UP000657918">
    <property type="component" value="Chromosome 8"/>
</dbReference>
<organism evidence="1 2">
    <name type="scientific">Salix dunnii</name>
    <dbReference type="NCBI Taxonomy" id="1413687"/>
    <lineage>
        <taxon>Eukaryota</taxon>
        <taxon>Viridiplantae</taxon>
        <taxon>Streptophyta</taxon>
        <taxon>Embryophyta</taxon>
        <taxon>Tracheophyta</taxon>
        <taxon>Spermatophyta</taxon>
        <taxon>Magnoliopsida</taxon>
        <taxon>eudicotyledons</taxon>
        <taxon>Gunneridae</taxon>
        <taxon>Pentapetalae</taxon>
        <taxon>rosids</taxon>
        <taxon>fabids</taxon>
        <taxon>Malpighiales</taxon>
        <taxon>Salicaceae</taxon>
        <taxon>Saliceae</taxon>
        <taxon>Salix</taxon>
    </lineage>
</organism>
<proteinExistence type="predicted"/>
<accession>A0A835JYE1</accession>
<comment type="caution">
    <text evidence="1">The sequence shown here is derived from an EMBL/GenBank/DDBJ whole genome shotgun (WGS) entry which is preliminary data.</text>
</comment>
<gene>
    <name evidence="1" type="ORF">SADUNF_Sadunf08G0115000</name>
</gene>
<dbReference type="EMBL" id="JADGMS010000008">
    <property type="protein sequence ID" value="KAF9677508.1"/>
    <property type="molecule type" value="Genomic_DNA"/>
</dbReference>
<sequence>MELILLHAMLISSWKPSTNVSYPASDTKKIQVGLPKLLPKLVETCGLTYLSPAVEELPRPFSKLVGLLLLVVDPI</sequence>
<name>A0A835JYE1_9ROSI</name>
<evidence type="ECO:0000313" key="2">
    <source>
        <dbReference type="Proteomes" id="UP000657918"/>
    </source>
</evidence>
<protein>
    <submittedName>
        <fullName evidence="1">Uncharacterized protein</fullName>
    </submittedName>
</protein>
<evidence type="ECO:0000313" key="1">
    <source>
        <dbReference type="EMBL" id="KAF9677508.1"/>
    </source>
</evidence>
<keyword evidence="2" id="KW-1185">Reference proteome</keyword>
<dbReference type="AlphaFoldDB" id="A0A835JYE1"/>
<reference evidence="1 2" key="1">
    <citation type="submission" date="2020-10" db="EMBL/GenBank/DDBJ databases">
        <title>Plant Genome Project.</title>
        <authorList>
            <person name="Zhang R.-G."/>
        </authorList>
    </citation>
    <scope>NUCLEOTIDE SEQUENCE [LARGE SCALE GENOMIC DNA]</scope>
    <source>
        <strain evidence="1">FAFU-HL-1</strain>
        <tissue evidence="1">Leaf</tissue>
    </source>
</reference>